<name>A0AAW1TIZ8_9CHLO</name>
<organism evidence="1 2">
    <name type="scientific">Apatococcus fuscideae</name>
    <dbReference type="NCBI Taxonomy" id="2026836"/>
    <lineage>
        <taxon>Eukaryota</taxon>
        <taxon>Viridiplantae</taxon>
        <taxon>Chlorophyta</taxon>
        <taxon>core chlorophytes</taxon>
        <taxon>Trebouxiophyceae</taxon>
        <taxon>Chlorellales</taxon>
        <taxon>Chlorellaceae</taxon>
        <taxon>Apatococcus</taxon>
    </lineage>
</organism>
<protein>
    <submittedName>
        <fullName evidence="1">Uncharacterized protein</fullName>
    </submittedName>
</protein>
<evidence type="ECO:0000313" key="2">
    <source>
        <dbReference type="Proteomes" id="UP001485043"/>
    </source>
</evidence>
<reference evidence="1 2" key="1">
    <citation type="journal article" date="2024" name="Nat. Commun.">
        <title>Phylogenomics reveals the evolutionary origins of lichenization in chlorophyte algae.</title>
        <authorList>
            <person name="Puginier C."/>
            <person name="Libourel C."/>
            <person name="Otte J."/>
            <person name="Skaloud P."/>
            <person name="Haon M."/>
            <person name="Grisel S."/>
            <person name="Petersen M."/>
            <person name="Berrin J.G."/>
            <person name="Delaux P.M."/>
            <person name="Dal Grande F."/>
            <person name="Keller J."/>
        </authorList>
    </citation>
    <scope>NUCLEOTIDE SEQUENCE [LARGE SCALE GENOMIC DNA]</scope>
    <source>
        <strain evidence="1 2">SAG 2523</strain>
    </source>
</reference>
<keyword evidence="2" id="KW-1185">Reference proteome</keyword>
<dbReference type="AlphaFoldDB" id="A0AAW1TIZ8"/>
<proteinExistence type="predicted"/>
<dbReference type="PANTHER" id="PTHR34356:SF1">
    <property type="entry name" value="ANTIGENIC HEAT-STABLE PROTEIN"/>
    <property type="match status" value="1"/>
</dbReference>
<sequence length="128" mass="14196">MEGFISQDDTEAVLKKVMDDGSFDKMRHHVIDQIKQNKDIVSKSEQLVRGSKTLSAPGAGGRTKKDLFEAIRRELEDEVLNEAVKAAWEILTTPTSEACTKLPNFQQCTTGTLPGLVVVAQLLIQRKL</sequence>
<comment type="caution">
    <text evidence="1">The sequence shown here is derived from an EMBL/GenBank/DDBJ whole genome shotgun (WGS) entry which is preliminary data.</text>
</comment>
<accession>A0AAW1TIZ8</accession>
<dbReference type="PANTHER" id="PTHR34356">
    <property type="entry name" value="ANTIGENIC HEAT-STABLE PROTEIN"/>
    <property type="match status" value="1"/>
</dbReference>
<gene>
    <name evidence="1" type="ORF">WJX84_005263</name>
</gene>
<dbReference type="EMBL" id="JALJOV010000019">
    <property type="protein sequence ID" value="KAK9868633.1"/>
    <property type="molecule type" value="Genomic_DNA"/>
</dbReference>
<evidence type="ECO:0000313" key="1">
    <source>
        <dbReference type="EMBL" id="KAK9868633.1"/>
    </source>
</evidence>
<dbReference type="Proteomes" id="UP001485043">
    <property type="component" value="Unassembled WGS sequence"/>
</dbReference>